<dbReference type="Proteomes" id="UP001153050">
    <property type="component" value="Unassembled WGS sequence"/>
</dbReference>
<keyword evidence="2" id="KW-0812">Transmembrane</keyword>
<accession>A0ABN8JV16</accession>
<dbReference type="PANTHER" id="PTHR30105">
    <property type="entry name" value="UNCHARACTERIZED YIBQ-RELATED"/>
    <property type="match status" value="1"/>
</dbReference>
<comment type="caution">
    <text evidence="3">The sequence shown here is derived from an EMBL/GenBank/DDBJ whole genome shotgun (WGS) entry which is preliminary data.</text>
</comment>
<dbReference type="EMBL" id="CAKXZT010000122">
    <property type="protein sequence ID" value="CAH2401270.1"/>
    <property type="molecule type" value="Genomic_DNA"/>
</dbReference>
<evidence type="ECO:0000256" key="2">
    <source>
        <dbReference type="SAM" id="Phobius"/>
    </source>
</evidence>
<evidence type="ECO:0000313" key="4">
    <source>
        <dbReference type="Proteomes" id="UP001153050"/>
    </source>
</evidence>
<feature type="compositionally biased region" description="Low complexity" evidence="1">
    <location>
        <begin position="94"/>
        <end position="116"/>
    </location>
</feature>
<evidence type="ECO:0000313" key="3">
    <source>
        <dbReference type="EMBL" id="CAH2401270.1"/>
    </source>
</evidence>
<proteinExistence type="predicted"/>
<dbReference type="Pfam" id="PF04748">
    <property type="entry name" value="Polysacc_deac_2"/>
    <property type="match status" value="1"/>
</dbReference>
<dbReference type="CDD" id="cd10936">
    <property type="entry name" value="CE4_DAC2"/>
    <property type="match status" value="1"/>
</dbReference>
<dbReference type="InterPro" id="IPR006837">
    <property type="entry name" value="Divergent_DAC"/>
</dbReference>
<keyword evidence="2" id="KW-1133">Transmembrane helix</keyword>
<dbReference type="Gene3D" id="3.20.20.370">
    <property type="entry name" value="Glycoside hydrolase/deacetylase"/>
    <property type="match status" value="1"/>
</dbReference>
<reference evidence="3 4" key="1">
    <citation type="submission" date="2022-03" db="EMBL/GenBank/DDBJ databases">
        <authorList>
            <person name="Brunel B."/>
        </authorList>
    </citation>
    <scope>NUCLEOTIDE SEQUENCE [LARGE SCALE GENOMIC DNA]</scope>
    <source>
        <strain evidence="3">STM5069sample</strain>
    </source>
</reference>
<dbReference type="InterPro" id="IPR011330">
    <property type="entry name" value="Glyco_hydro/deAcase_b/a-brl"/>
</dbReference>
<name>A0ABN8JV16_9HYPH</name>
<feature type="compositionally biased region" description="Gly residues" evidence="1">
    <location>
        <begin position="118"/>
        <end position="129"/>
    </location>
</feature>
<evidence type="ECO:0000256" key="1">
    <source>
        <dbReference type="SAM" id="MobiDB-lite"/>
    </source>
</evidence>
<dbReference type="PANTHER" id="PTHR30105:SF2">
    <property type="entry name" value="DIVERGENT POLYSACCHARIDE DEACETYLASE SUPERFAMILY"/>
    <property type="match status" value="1"/>
</dbReference>
<organism evidence="3 4">
    <name type="scientific">Mesorhizobium escarrei</name>
    <dbReference type="NCBI Taxonomy" id="666018"/>
    <lineage>
        <taxon>Bacteria</taxon>
        <taxon>Pseudomonadati</taxon>
        <taxon>Pseudomonadota</taxon>
        <taxon>Alphaproteobacteria</taxon>
        <taxon>Hyphomicrobiales</taxon>
        <taxon>Phyllobacteriaceae</taxon>
        <taxon>Mesorhizobium</taxon>
    </lineage>
</organism>
<gene>
    <name evidence="3" type="ORF">MES5069_280047</name>
</gene>
<keyword evidence="4" id="KW-1185">Reference proteome</keyword>
<feature type="region of interest" description="Disordered" evidence="1">
    <location>
        <begin position="94"/>
        <end position="133"/>
    </location>
</feature>
<dbReference type="SUPFAM" id="SSF88713">
    <property type="entry name" value="Glycoside hydrolase/deacetylase"/>
    <property type="match status" value="1"/>
</dbReference>
<protein>
    <submittedName>
        <fullName evidence="3">Divergent polysaccharide deacetylase</fullName>
    </submittedName>
</protein>
<sequence length="428" mass="44425">MLPGPQGLGSLIRGNRGWGCGLADIGSDIERPLGQAVRPPRAARRISAGVVAATLLVLAVIGVSGAIALRERPFRKPEEVAVLTPKATEVVDPATLATEPAPKAEAASKASISETGGSKKGGSKTGGSKTGPQIIHMQTEAGDGPPGAIVIHDPSTTGQNLRIAHIPDRALVESGETGPLPVRAADGRRPFDVYARPWSGARGARVAIVIGGLAVSQTGTQAAIAKLPAEVTLGFAPQGNSIGRWMQAARQSGHEIVMQVPLEPFDYPNVNPGRNTLTVVATPDENLENLRWALSRTTNYTGVMNYMGARFSADAAAMAPLMAELGRRGLAYVDDGSSARSLAPELALKNGVPFAAGDISIDAVRDRGAILKKLDELEATARAKGFAVGIGSAFDMTVDTVSSWVIEAKKRGIEIVPISAVAVDPEKG</sequence>
<keyword evidence="2" id="KW-0472">Membrane</keyword>
<feature type="transmembrane region" description="Helical" evidence="2">
    <location>
        <begin position="46"/>
        <end position="69"/>
    </location>
</feature>